<reference evidence="1 2" key="1">
    <citation type="submission" date="2016-11" db="EMBL/GenBank/DDBJ databases">
        <authorList>
            <person name="Jaros S."/>
            <person name="Januszkiewicz K."/>
            <person name="Wedrychowicz H."/>
        </authorList>
    </citation>
    <scope>NUCLEOTIDE SEQUENCE [LARGE SCALE GENOMIC DNA]</scope>
    <source>
        <strain evidence="1 2">DSM 21120</strain>
    </source>
</reference>
<dbReference type="RefSeq" id="WP_073183122.1">
    <property type="nucleotide sequence ID" value="NZ_FQXI01000001.1"/>
</dbReference>
<sequence length="264" mass="29923">MNIKKADCNYLKTQFDSGNYDSVNTYLLHNSNLPGKRANLTLMQSFSEVISTLNPSEELYNYLTSIFNSTSNGNDENTMLVICGLIGLGNFYNKNSLKKSEITTLLIQAMNDSRWRVREIVTESLKIIAINSYSEFQKIIDSMSEPTLLEQRAIIATLAHPIILKTNSQIEYSLRALDIIFKNFSKLDSKKDIENYKALKKGLSFAPSVIVAAGPVEGFDILKKYININKSINSAIKENLKKSKLLKYYPEEIQKMTALFECKI</sequence>
<protein>
    <recommendedName>
        <fullName evidence="3">HEAT repeat-containing protein</fullName>
    </recommendedName>
</protein>
<dbReference type="SUPFAM" id="SSF48371">
    <property type="entry name" value="ARM repeat"/>
    <property type="match status" value="1"/>
</dbReference>
<dbReference type="STRING" id="1120995.SAMN02745245_00332"/>
<proteinExistence type="predicted"/>
<accession>A0A1M5PHY1</accession>
<dbReference type="AlphaFoldDB" id="A0A1M5PHY1"/>
<dbReference type="InterPro" id="IPR016024">
    <property type="entry name" value="ARM-type_fold"/>
</dbReference>
<evidence type="ECO:0008006" key="3">
    <source>
        <dbReference type="Google" id="ProtNLM"/>
    </source>
</evidence>
<gene>
    <name evidence="1" type="ORF">SAMN02745245_00332</name>
</gene>
<keyword evidence="2" id="KW-1185">Reference proteome</keyword>
<evidence type="ECO:0000313" key="2">
    <source>
        <dbReference type="Proteomes" id="UP000184032"/>
    </source>
</evidence>
<evidence type="ECO:0000313" key="1">
    <source>
        <dbReference type="EMBL" id="SHH01301.1"/>
    </source>
</evidence>
<dbReference type="EMBL" id="FQXI01000001">
    <property type="protein sequence ID" value="SHH01301.1"/>
    <property type="molecule type" value="Genomic_DNA"/>
</dbReference>
<organism evidence="1 2">
    <name type="scientific">Anaerosphaera aminiphila DSM 21120</name>
    <dbReference type="NCBI Taxonomy" id="1120995"/>
    <lineage>
        <taxon>Bacteria</taxon>
        <taxon>Bacillati</taxon>
        <taxon>Bacillota</taxon>
        <taxon>Tissierellia</taxon>
        <taxon>Tissierellales</taxon>
        <taxon>Peptoniphilaceae</taxon>
        <taxon>Anaerosphaera</taxon>
    </lineage>
</organism>
<dbReference type="OrthoDB" id="154709at2"/>
<dbReference type="Proteomes" id="UP000184032">
    <property type="component" value="Unassembled WGS sequence"/>
</dbReference>
<name>A0A1M5PHY1_9FIRM</name>